<proteinExistence type="predicted"/>
<evidence type="ECO:0000313" key="1">
    <source>
        <dbReference type="EMBL" id="MBX59663.1"/>
    </source>
</evidence>
<name>A0A2P2PYA6_RHIMU</name>
<dbReference type="EMBL" id="GGEC01079179">
    <property type="protein sequence ID" value="MBX59663.1"/>
    <property type="molecule type" value="Transcribed_RNA"/>
</dbReference>
<dbReference type="AlphaFoldDB" id="A0A2P2PYA6"/>
<sequence>MHESEVHPFNCDSQNESRVLVLYRAQHLKKYFRRCHSRFN</sequence>
<reference evidence="1" key="1">
    <citation type="submission" date="2018-02" db="EMBL/GenBank/DDBJ databases">
        <title>Rhizophora mucronata_Transcriptome.</title>
        <authorList>
            <person name="Meera S.P."/>
            <person name="Sreeshan A."/>
            <person name="Augustine A."/>
        </authorList>
    </citation>
    <scope>NUCLEOTIDE SEQUENCE</scope>
    <source>
        <tissue evidence="1">Leaf</tissue>
    </source>
</reference>
<organism evidence="1">
    <name type="scientific">Rhizophora mucronata</name>
    <name type="common">Asiatic mangrove</name>
    <dbReference type="NCBI Taxonomy" id="61149"/>
    <lineage>
        <taxon>Eukaryota</taxon>
        <taxon>Viridiplantae</taxon>
        <taxon>Streptophyta</taxon>
        <taxon>Embryophyta</taxon>
        <taxon>Tracheophyta</taxon>
        <taxon>Spermatophyta</taxon>
        <taxon>Magnoliopsida</taxon>
        <taxon>eudicotyledons</taxon>
        <taxon>Gunneridae</taxon>
        <taxon>Pentapetalae</taxon>
        <taxon>rosids</taxon>
        <taxon>fabids</taxon>
        <taxon>Malpighiales</taxon>
        <taxon>Rhizophoraceae</taxon>
        <taxon>Rhizophora</taxon>
    </lineage>
</organism>
<protein>
    <submittedName>
        <fullName evidence="1">Uncharacterized protein</fullName>
    </submittedName>
</protein>
<accession>A0A2P2PYA6</accession>